<accession>A0ABM9YXM1</accession>
<protein>
    <recommendedName>
        <fullName evidence="3">Acetyltransferase</fullName>
    </recommendedName>
</protein>
<gene>
    <name evidence="1" type="ORF">VIA_002801</name>
</gene>
<sequence>MAENERAIGFYESNSFMKVQKSADSLGDYYLMEFSAKT</sequence>
<evidence type="ECO:0000313" key="1">
    <source>
        <dbReference type="EMBL" id="EEX92157.1"/>
    </source>
</evidence>
<evidence type="ECO:0008006" key="3">
    <source>
        <dbReference type="Google" id="ProtNLM"/>
    </source>
</evidence>
<reference evidence="1 2" key="1">
    <citation type="submission" date="2009-10" db="EMBL/GenBank/DDBJ databases">
        <authorList>
            <consortium name="Los Alamos National Laboratory (LANL)"/>
            <consortium name="National Microbial Pathogen Data Resource (NMPDR)"/>
            <person name="Munk A.C."/>
            <person name="Chertkov O."/>
            <person name="Tapia R."/>
            <person name="Green L."/>
            <person name="Rogers Y."/>
            <person name="Detter J.C."/>
            <person name="Bruce D."/>
            <person name="Brettin T.S."/>
            <person name="Colwell R.R."/>
            <person name="Huq A."/>
            <person name="Grim C.J."/>
            <person name="Hasan N.A."/>
            <person name="Bartels D."/>
            <person name="Vonstein V."/>
        </authorList>
    </citation>
    <scope>NUCLEOTIDE SEQUENCE [LARGE SCALE GENOMIC DNA]</scope>
    <source>
        <strain evidence="1 2">CIP 102891</strain>
    </source>
</reference>
<keyword evidence="2" id="KW-1185">Reference proteome</keyword>
<proteinExistence type="predicted"/>
<organism evidence="1 2">
    <name type="scientific">Vibrio orientalis CIP 102891 = ATCC 33934</name>
    <dbReference type="NCBI Taxonomy" id="675816"/>
    <lineage>
        <taxon>Bacteria</taxon>
        <taxon>Pseudomonadati</taxon>
        <taxon>Pseudomonadota</taxon>
        <taxon>Gammaproteobacteria</taxon>
        <taxon>Vibrionales</taxon>
        <taxon>Vibrionaceae</taxon>
        <taxon>Vibrio</taxon>
        <taxon>Vibrio oreintalis group</taxon>
    </lineage>
</organism>
<dbReference type="Proteomes" id="UP000003515">
    <property type="component" value="Unassembled WGS sequence"/>
</dbReference>
<evidence type="ECO:0000313" key="2">
    <source>
        <dbReference type="Proteomes" id="UP000003515"/>
    </source>
</evidence>
<name>A0ABM9YXM1_VIBOR</name>
<comment type="caution">
    <text evidence="1">The sequence shown here is derived from an EMBL/GenBank/DDBJ whole genome shotgun (WGS) entry which is preliminary data.</text>
</comment>
<dbReference type="EMBL" id="ACZV01000005">
    <property type="protein sequence ID" value="EEX92157.1"/>
    <property type="molecule type" value="Genomic_DNA"/>
</dbReference>